<dbReference type="InterPro" id="IPR036291">
    <property type="entry name" value="NAD(P)-bd_dom_sf"/>
</dbReference>
<name>A0A5D4MFA4_9BACI</name>
<protein>
    <submittedName>
        <fullName evidence="3">Gfo/Idh/MocA family oxidoreductase</fullName>
    </submittedName>
</protein>
<comment type="caution">
    <text evidence="3">The sequence shown here is derived from an EMBL/GenBank/DDBJ whole genome shotgun (WGS) entry which is preliminary data.</text>
</comment>
<dbReference type="InterPro" id="IPR055170">
    <property type="entry name" value="GFO_IDH_MocA-like_dom"/>
</dbReference>
<dbReference type="Proteomes" id="UP000325182">
    <property type="component" value="Unassembled WGS sequence"/>
</dbReference>
<dbReference type="Gene3D" id="3.40.50.720">
    <property type="entry name" value="NAD(P)-binding Rossmann-like Domain"/>
    <property type="match status" value="1"/>
</dbReference>
<evidence type="ECO:0000313" key="4">
    <source>
        <dbReference type="Proteomes" id="UP000325182"/>
    </source>
</evidence>
<dbReference type="Pfam" id="PF22725">
    <property type="entry name" value="GFO_IDH_MocA_C3"/>
    <property type="match status" value="1"/>
</dbReference>
<gene>
    <name evidence="3" type="ORF">FZC84_07595</name>
</gene>
<dbReference type="EMBL" id="VTEG01000003">
    <property type="protein sequence ID" value="TYS00393.1"/>
    <property type="molecule type" value="Genomic_DNA"/>
</dbReference>
<feature type="domain" description="Gfo/Idh/MocA-like oxidoreductase N-terminal" evidence="1">
    <location>
        <begin position="2"/>
        <end position="119"/>
    </location>
</feature>
<evidence type="ECO:0000259" key="1">
    <source>
        <dbReference type="Pfam" id="PF01408"/>
    </source>
</evidence>
<sequence length="328" mass="36403">MIRFGVVGTNWITDRFLDAAGKVEGFELTAVFSRTAERAGEFAGKHGVKKTFTDLEEMAKSDTIDAVYIASPNILHAEQSILFMNNGKHVLCEKPAASNTKELLTMIQAAKENDVLLMEALKTTFIPGFQAIKDNLPKIGKVRRFVSVKNQYSSRYDAYREGTVLNAFKPQLANGSLMDIGVYCIVPIVALFGVPDSIFAQGMLLETGADGEGTILFKYEDMEAVAMYSKITNSNIPSEIQGEDGSIIIDSISDPQKVELHYRDGSIEDISTAQEENTMFYEISEFVDLVKKGEKESAIQSFRQSLDTMEILEEARRQIGIRFPSDDS</sequence>
<reference evidence="3 4" key="1">
    <citation type="submission" date="2019-08" db="EMBL/GenBank/DDBJ databases">
        <title>Bacillus genomes from the desert of Cuatro Cienegas, Coahuila.</title>
        <authorList>
            <person name="Olmedo-Alvarez G."/>
        </authorList>
    </citation>
    <scope>NUCLEOTIDE SEQUENCE [LARGE SCALE GENOMIC DNA]</scope>
    <source>
        <strain evidence="3 4">CH128b_4D</strain>
    </source>
</reference>
<dbReference type="GO" id="GO:0000166">
    <property type="term" value="F:nucleotide binding"/>
    <property type="evidence" value="ECO:0007669"/>
    <property type="project" value="InterPro"/>
</dbReference>
<dbReference type="Pfam" id="PF01408">
    <property type="entry name" value="GFO_IDH_MocA"/>
    <property type="match status" value="1"/>
</dbReference>
<evidence type="ECO:0000313" key="3">
    <source>
        <dbReference type="EMBL" id="TYS00393.1"/>
    </source>
</evidence>
<dbReference type="RefSeq" id="WP_148953451.1">
    <property type="nucleotide sequence ID" value="NZ_VTEG01000003.1"/>
</dbReference>
<dbReference type="AlphaFoldDB" id="A0A5D4MFA4"/>
<dbReference type="SUPFAM" id="SSF51735">
    <property type="entry name" value="NAD(P)-binding Rossmann-fold domains"/>
    <property type="match status" value="1"/>
</dbReference>
<accession>A0A5D4MFA4</accession>
<dbReference type="SUPFAM" id="SSF55347">
    <property type="entry name" value="Glyceraldehyde-3-phosphate dehydrogenase-like, C-terminal domain"/>
    <property type="match status" value="1"/>
</dbReference>
<feature type="domain" description="GFO/IDH/MocA-like oxidoreductase" evidence="2">
    <location>
        <begin position="139"/>
        <end position="247"/>
    </location>
</feature>
<evidence type="ECO:0000259" key="2">
    <source>
        <dbReference type="Pfam" id="PF22725"/>
    </source>
</evidence>
<proteinExistence type="predicted"/>
<dbReference type="PANTHER" id="PTHR43054:SF1">
    <property type="entry name" value="SCYLLO-INOSITOL 2-DEHYDROGENASE (NADP(+)) IOLU"/>
    <property type="match status" value="1"/>
</dbReference>
<dbReference type="Gene3D" id="3.30.360.10">
    <property type="entry name" value="Dihydrodipicolinate Reductase, domain 2"/>
    <property type="match status" value="1"/>
</dbReference>
<dbReference type="InterPro" id="IPR000683">
    <property type="entry name" value="Gfo/Idh/MocA-like_OxRdtase_N"/>
</dbReference>
<dbReference type="PANTHER" id="PTHR43054">
    <property type="match status" value="1"/>
</dbReference>
<organism evidence="3 4">
    <name type="scientific">Rossellomorea vietnamensis</name>
    <dbReference type="NCBI Taxonomy" id="218284"/>
    <lineage>
        <taxon>Bacteria</taxon>
        <taxon>Bacillati</taxon>
        <taxon>Bacillota</taxon>
        <taxon>Bacilli</taxon>
        <taxon>Bacillales</taxon>
        <taxon>Bacillaceae</taxon>
        <taxon>Rossellomorea</taxon>
    </lineage>
</organism>